<evidence type="ECO:0000259" key="1">
    <source>
        <dbReference type="Pfam" id="PF01844"/>
    </source>
</evidence>
<dbReference type="Pfam" id="PF01844">
    <property type="entry name" value="HNH"/>
    <property type="match status" value="1"/>
</dbReference>
<sequence length="248" mass="27961">MASETTGRNPPWTRDEIILALELYKQLKGAWPREGDSKVRALSEMLNRFWHAQGHEGSTLRNENGVKMKLMNLRAHDPLYAAKAGLKAGNRIEREVWDSFAGDFERLTGTAHAIRCAIDAGFNLGVKTADRELLEPGEVEASEGGLLTRMHHLRERSHKIIQTKKNDVLRRKGRLACEACGFDFGEKYGVRGEGFIECHHMKPLADLTETTITKLGDLALLCANCHRMIHAQRPWLTLEELVVLLKDV</sequence>
<keyword evidence="2" id="KW-0255">Endonuclease</keyword>
<dbReference type="AlphaFoldDB" id="A0A401X0J7"/>
<accession>A0A401X0J7</accession>
<proteinExistence type="predicted"/>
<dbReference type="CDD" id="cd00085">
    <property type="entry name" value="HNHc"/>
    <property type="match status" value="1"/>
</dbReference>
<keyword evidence="3" id="KW-1185">Reference proteome</keyword>
<keyword evidence="2" id="KW-0540">Nuclease</keyword>
<reference evidence="2 3" key="1">
    <citation type="submission" date="2016-06" db="EMBL/GenBank/DDBJ databases">
        <title>Acetobacter pasteurianus NBRC 3278 whole genome sequencing project.</title>
        <authorList>
            <person name="Matsutani M."/>
            <person name="Shiwa Y."/>
            <person name="Okamoto-Kainuma A."/>
            <person name="Ishikawa M."/>
            <person name="Koizumi Y."/>
            <person name="Yoshikawa H."/>
            <person name="Yakushi T."/>
            <person name="Matsushita K."/>
        </authorList>
    </citation>
    <scope>NUCLEOTIDE SEQUENCE [LARGE SCALE GENOMIC DNA]</scope>
    <source>
        <strain evidence="2 3">NBRC 3278</strain>
    </source>
</reference>
<dbReference type="InterPro" id="IPR002711">
    <property type="entry name" value="HNH"/>
</dbReference>
<dbReference type="Proteomes" id="UP000287385">
    <property type="component" value="Unassembled WGS sequence"/>
</dbReference>
<protein>
    <submittedName>
        <fullName evidence="2">Endonuclease</fullName>
    </submittedName>
</protein>
<feature type="domain" description="HNH" evidence="1">
    <location>
        <begin position="177"/>
        <end position="231"/>
    </location>
</feature>
<dbReference type="GeneID" id="60374880"/>
<dbReference type="GO" id="GO:0004519">
    <property type="term" value="F:endonuclease activity"/>
    <property type="evidence" value="ECO:0007669"/>
    <property type="project" value="UniProtKB-KW"/>
</dbReference>
<dbReference type="EMBL" id="BDEV01000013">
    <property type="protein sequence ID" value="GCD61350.1"/>
    <property type="molecule type" value="Genomic_DNA"/>
</dbReference>
<dbReference type="RefSeq" id="WP_003626179.1">
    <property type="nucleotide sequence ID" value="NZ_BDEV01000013.1"/>
</dbReference>
<dbReference type="GO" id="GO:0008270">
    <property type="term" value="F:zinc ion binding"/>
    <property type="evidence" value="ECO:0007669"/>
    <property type="project" value="InterPro"/>
</dbReference>
<evidence type="ECO:0000313" key="2">
    <source>
        <dbReference type="EMBL" id="GCD61350.1"/>
    </source>
</evidence>
<keyword evidence="2" id="KW-0378">Hydrolase</keyword>
<comment type="caution">
    <text evidence="2">The sequence shown here is derived from an EMBL/GenBank/DDBJ whole genome shotgun (WGS) entry which is preliminary data.</text>
</comment>
<dbReference type="GO" id="GO:0003676">
    <property type="term" value="F:nucleic acid binding"/>
    <property type="evidence" value="ECO:0007669"/>
    <property type="project" value="InterPro"/>
</dbReference>
<name>A0A401X0J7_ACEPA</name>
<dbReference type="InterPro" id="IPR003615">
    <property type="entry name" value="HNH_nuc"/>
</dbReference>
<evidence type="ECO:0000313" key="3">
    <source>
        <dbReference type="Proteomes" id="UP000287385"/>
    </source>
</evidence>
<organism evidence="2 3">
    <name type="scientific">Acetobacter pasteurianus NBRC 3278</name>
    <dbReference type="NCBI Taxonomy" id="1226660"/>
    <lineage>
        <taxon>Bacteria</taxon>
        <taxon>Pseudomonadati</taxon>
        <taxon>Pseudomonadota</taxon>
        <taxon>Alphaproteobacteria</taxon>
        <taxon>Acetobacterales</taxon>
        <taxon>Acetobacteraceae</taxon>
        <taxon>Acetobacter</taxon>
    </lineage>
</organism>
<gene>
    <name evidence="2" type="ORF">NBRC3278_0443</name>
</gene>